<reference evidence="2 3" key="1">
    <citation type="submission" date="2014-02" db="EMBL/GenBank/DDBJ databases">
        <title>The small core and large imbalanced accessory genome model reveals a collaborative survival strategy of Sorangium cellulosum strains in nature.</title>
        <authorList>
            <person name="Han K."/>
            <person name="Peng R."/>
            <person name="Blom J."/>
            <person name="Li Y.-Z."/>
        </authorList>
    </citation>
    <scope>NUCLEOTIDE SEQUENCE [LARGE SCALE GENOMIC DNA]</scope>
    <source>
        <strain evidence="2 3">So0008-312</strain>
    </source>
</reference>
<dbReference type="OrthoDB" id="5515336at2"/>
<feature type="transmembrane region" description="Helical" evidence="1">
    <location>
        <begin position="26"/>
        <end position="48"/>
    </location>
</feature>
<sequence length="232" mass="24676">MEGPLQDPYASVAVHAPRPAARVGRAARIALLVAAIVASVGFGALVVAPRLRAPAPESGVAVRPSPALVIAIRDLARIETTEVHVEKVVDLTDRQSRLFGLVQATDALLLVAVGHVTIGVDLARLGDDDIAMDPETGVARITLPAPEVFSTRLDEEGTYVYTRSTSLLARRNEQLESRARKEATAAIEKAALEGDVMARARAQAERQLTALATQLGAKRVDIRWRDVGVGGD</sequence>
<dbReference type="Proteomes" id="UP000075260">
    <property type="component" value="Unassembled WGS sequence"/>
</dbReference>
<keyword evidence="1" id="KW-1133">Transmembrane helix</keyword>
<evidence type="ECO:0000313" key="3">
    <source>
        <dbReference type="Proteomes" id="UP000075260"/>
    </source>
</evidence>
<protein>
    <recommendedName>
        <fullName evidence="4">DUF4230 domain-containing protein</fullName>
    </recommendedName>
</protein>
<dbReference type="InterPro" id="IPR025324">
    <property type="entry name" value="DUF4230"/>
</dbReference>
<dbReference type="AlphaFoldDB" id="A0A150QM61"/>
<gene>
    <name evidence="2" type="ORF">BE15_21070</name>
</gene>
<evidence type="ECO:0000256" key="1">
    <source>
        <dbReference type="SAM" id="Phobius"/>
    </source>
</evidence>
<dbReference type="RefSeq" id="WP_061608657.1">
    <property type="nucleotide sequence ID" value="NZ_JEMA01000501.1"/>
</dbReference>
<keyword evidence="1" id="KW-0812">Transmembrane</keyword>
<evidence type="ECO:0000313" key="2">
    <source>
        <dbReference type="EMBL" id="KYF69095.1"/>
    </source>
</evidence>
<keyword evidence="1" id="KW-0472">Membrane</keyword>
<accession>A0A150QM61</accession>
<organism evidence="2 3">
    <name type="scientific">Sorangium cellulosum</name>
    <name type="common">Polyangium cellulosum</name>
    <dbReference type="NCBI Taxonomy" id="56"/>
    <lineage>
        <taxon>Bacteria</taxon>
        <taxon>Pseudomonadati</taxon>
        <taxon>Myxococcota</taxon>
        <taxon>Polyangia</taxon>
        <taxon>Polyangiales</taxon>
        <taxon>Polyangiaceae</taxon>
        <taxon>Sorangium</taxon>
    </lineage>
</organism>
<evidence type="ECO:0008006" key="4">
    <source>
        <dbReference type="Google" id="ProtNLM"/>
    </source>
</evidence>
<dbReference type="Pfam" id="PF14014">
    <property type="entry name" value="DUF4230"/>
    <property type="match status" value="1"/>
</dbReference>
<dbReference type="EMBL" id="JEMA01000501">
    <property type="protein sequence ID" value="KYF69095.1"/>
    <property type="molecule type" value="Genomic_DNA"/>
</dbReference>
<name>A0A150QM61_SORCE</name>
<comment type="caution">
    <text evidence="2">The sequence shown here is derived from an EMBL/GenBank/DDBJ whole genome shotgun (WGS) entry which is preliminary data.</text>
</comment>
<proteinExistence type="predicted"/>